<proteinExistence type="predicted"/>
<dbReference type="GO" id="GO:0008654">
    <property type="term" value="P:phospholipid biosynthetic process"/>
    <property type="evidence" value="ECO:0007669"/>
    <property type="project" value="UniProtKB-KW"/>
</dbReference>
<dbReference type="CDD" id="cd08175">
    <property type="entry name" value="G1PDH"/>
    <property type="match status" value="1"/>
</dbReference>
<evidence type="ECO:0000256" key="3">
    <source>
        <dbReference type="ARBA" id="ARBA00022723"/>
    </source>
</evidence>
<evidence type="ECO:0000256" key="5">
    <source>
        <dbReference type="ARBA" id="ARBA00023002"/>
    </source>
</evidence>
<dbReference type="RefSeq" id="WP_069150903.1">
    <property type="nucleotide sequence ID" value="NZ_MCGH01000001.1"/>
</dbReference>
<keyword evidence="8" id="KW-0594">Phospholipid biosynthesis</keyword>
<name>A0A1E3AIE6_9FIRM</name>
<dbReference type="Gene3D" id="1.20.1090.10">
    <property type="entry name" value="Dehydroquinate synthase-like - alpha domain"/>
    <property type="match status" value="1"/>
</dbReference>
<keyword evidence="6" id="KW-0520">NAD</keyword>
<dbReference type="AlphaFoldDB" id="A0A1E3AIE6"/>
<dbReference type="EMBL" id="MCGH01000001">
    <property type="protein sequence ID" value="ODM08525.1"/>
    <property type="molecule type" value="Genomic_DNA"/>
</dbReference>
<dbReference type="Gene3D" id="3.40.50.1970">
    <property type="match status" value="1"/>
</dbReference>
<evidence type="ECO:0000256" key="7">
    <source>
        <dbReference type="ARBA" id="ARBA00023098"/>
    </source>
</evidence>
<evidence type="ECO:0000256" key="4">
    <source>
        <dbReference type="ARBA" id="ARBA00022857"/>
    </source>
</evidence>
<gene>
    <name evidence="10" type="primary">egsA</name>
    <name evidence="10" type="ORF">BEI61_00154</name>
</gene>
<dbReference type="PATRIC" id="fig|1432052.4.peg.167"/>
<dbReference type="Pfam" id="PF13685">
    <property type="entry name" value="Fe-ADH_2"/>
    <property type="match status" value="1"/>
</dbReference>
<keyword evidence="7" id="KW-0443">Lipid metabolism</keyword>
<dbReference type="GO" id="GO:0046872">
    <property type="term" value="F:metal ion binding"/>
    <property type="evidence" value="ECO:0007669"/>
    <property type="project" value="UniProtKB-KW"/>
</dbReference>
<dbReference type="PANTHER" id="PTHR43616">
    <property type="entry name" value="GLYCEROL DEHYDROGENASE"/>
    <property type="match status" value="1"/>
</dbReference>
<dbReference type="Proteomes" id="UP000094067">
    <property type="component" value="Unassembled WGS sequence"/>
</dbReference>
<evidence type="ECO:0000313" key="10">
    <source>
        <dbReference type="EMBL" id="ODM08525.1"/>
    </source>
</evidence>
<keyword evidence="5 10" id="KW-0560">Oxidoreductase</keyword>
<comment type="caution">
    <text evidence="10">The sequence shown here is derived from an EMBL/GenBank/DDBJ whole genome shotgun (WGS) entry which is preliminary data.</text>
</comment>
<protein>
    <submittedName>
        <fullName evidence="10">Glycerol-1-phosphate dehydrogenase [NAD(P)+]</fullName>
        <ecNumber evidence="10">1.1.1.261</ecNumber>
    </submittedName>
</protein>
<keyword evidence="1" id="KW-0963">Cytoplasm</keyword>
<keyword evidence="9" id="KW-1208">Phospholipid metabolism</keyword>
<evidence type="ECO:0000313" key="11">
    <source>
        <dbReference type="Proteomes" id="UP000094067"/>
    </source>
</evidence>
<organism evidence="10 11">
    <name type="scientific">Eisenbergiella tayi</name>
    <dbReference type="NCBI Taxonomy" id="1432052"/>
    <lineage>
        <taxon>Bacteria</taxon>
        <taxon>Bacillati</taxon>
        <taxon>Bacillota</taxon>
        <taxon>Clostridia</taxon>
        <taxon>Lachnospirales</taxon>
        <taxon>Lachnospiraceae</taxon>
        <taxon>Eisenbergiella</taxon>
    </lineage>
</organism>
<sequence length="421" mass="46356">MIIDSAKLNGPCSCGRSHEMITKEAIIEPGCLKKLDFYTDKYGITGKRAVIYDENTYHAKNILHPAADQEIILDPTNLHANEIAVGKVMEQLDGDIDYLVAIGSGTIHDTTRYCANDRGIPFISCPTAASVDGFCSTVSAMTWKGYKKTMPGVAPVFVLADIDIIKEAPLYLALSGAGDIFGKYTALADWNIGHALTGEYLCPVIESMTRDAVDAVRSCCTGLKEQDEHAFEQLTYGLILSGLAMQLMGNSRPASGSEHHISHLIEMQPAAFPFHSDALHGEKVGVGTILISQACHKIAETEDISPYVHPYSMLPEKELEELYGPSLYPSIVEENKKDCMEGVTPEMLINAWPEIRKIIATIPRPEELTALYEKIGAKKSMEDIDVPSAYLPQLLRFSPSARNRLTMMRVCWMLDLPEDKA</sequence>
<keyword evidence="2" id="KW-0444">Lipid biosynthesis</keyword>
<reference evidence="10 11" key="1">
    <citation type="submission" date="2016-07" db="EMBL/GenBank/DDBJ databases">
        <title>Characterization of isolates of Eisenbergiella tayi derived from blood cultures, using whole genome sequencing.</title>
        <authorList>
            <person name="Burdz T."/>
            <person name="Wiebe D."/>
            <person name="Huynh C."/>
            <person name="Bernard K."/>
        </authorList>
    </citation>
    <scope>NUCLEOTIDE SEQUENCE [LARGE SCALE GENOMIC DNA]</scope>
    <source>
        <strain evidence="10 11">NML 110608</strain>
    </source>
</reference>
<evidence type="ECO:0000256" key="2">
    <source>
        <dbReference type="ARBA" id="ARBA00022516"/>
    </source>
</evidence>
<dbReference type="EC" id="1.1.1.261" evidence="10"/>
<dbReference type="InterPro" id="IPR016205">
    <property type="entry name" value="Glycerol_DH"/>
</dbReference>
<evidence type="ECO:0000256" key="9">
    <source>
        <dbReference type="ARBA" id="ARBA00023264"/>
    </source>
</evidence>
<dbReference type="GO" id="GO:0050492">
    <property type="term" value="F:glycerol-1-phosphate dehydrogenase [NAD(P)+] activity"/>
    <property type="evidence" value="ECO:0007669"/>
    <property type="project" value="UniProtKB-EC"/>
</dbReference>
<dbReference type="InterPro" id="IPR032837">
    <property type="entry name" value="G1PDH"/>
</dbReference>
<keyword evidence="4" id="KW-0521">NADP</keyword>
<evidence type="ECO:0000256" key="6">
    <source>
        <dbReference type="ARBA" id="ARBA00023027"/>
    </source>
</evidence>
<evidence type="ECO:0000256" key="8">
    <source>
        <dbReference type="ARBA" id="ARBA00023209"/>
    </source>
</evidence>
<dbReference type="GO" id="GO:0005829">
    <property type="term" value="C:cytosol"/>
    <property type="evidence" value="ECO:0007669"/>
    <property type="project" value="TreeGrafter"/>
</dbReference>
<keyword evidence="3" id="KW-0479">Metal-binding</keyword>
<dbReference type="PANTHER" id="PTHR43616:SF5">
    <property type="entry name" value="GLYCEROL DEHYDROGENASE 1"/>
    <property type="match status" value="1"/>
</dbReference>
<dbReference type="SUPFAM" id="SSF56796">
    <property type="entry name" value="Dehydroquinate synthase-like"/>
    <property type="match status" value="1"/>
</dbReference>
<accession>A0A1E3AIE6</accession>
<evidence type="ECO:0000256" key="1">
    <source>
        <dbReference type="ARBA" id="ARBA00022490"/>
    </source>
</evidence>